<dbReference type="AlphaFoldDB" id="A0A9D5R9R1"/>
<reference evidence="1" key="1">
    <citation type="submission" date="2020-10" db="EMBL/GenBank/DDBJ databases">
        <title>ChiBAC.</title>
        <authorList>
            <person name="Zenner C."/>
            <person name="Hitch T.C.A."/>
            <person name="Clavel T."/>
        </authorList>
    </citation>
    <scope>NUCLEOTIDE SEQUENCE</scope>
    <source>
        <strain evidence="1">DSM 107454</strain>
    </source>
</reference>
<dbReference type="Proteomes" id="UP000806542">
    <property type="component" value="Unassembled WGS sequence"/>
</dbReference>
<gene>
    <name evidence="1" type="ORF">INF28_09865</name>
</gene>
<proteinExistence type="predicted"/>
<evidence type="ECO:0000313" key="2">
    <source>
        <dbReference type="Proteomes" id="UP000806542"/>
    </source>
</evidence>
<accession>A0A9D5R9R1</accession>
<evidence type="ECO:0000313" key="1">
    <source>
        <dbReference type="EMBL" id="MBE5040764.1"/>
    </source>
</evidence>
<name>A0A9D5R9R1_9FIRM</name>
<dbReference type="RefSeq" id="WP_226393318.1">
    <property type="nucleotide sequence ID" value="NZ_JADCKB010000022.1"/>
</dbReference>
<comment type="caution">
    <text evidence="1">The sequence shown here is derived from an EMBL/GenBank/DDBJ whole genome shotgun (WGS) entry which is preliminary data.</text>
</comment>
<protein>
    <submittedName>
        <fullName evidence="1">Uncharacterized protein</fullName>
    </submittedName>
</protein>
<keyword evidence="2" id="KW-1185">Reference proteome</keyword>
<organism evidence="1 2">
    <name type="scientific">Ructibacterium gallinarum</name>
    <dbReference type="NCBI Taxonomy" id="2779355"/>
    <lineage>
        <taxon>Bacteria</taxon>
        <taxon>Bacillati</taxon>
        <taxon>Bacillota</taxon>
        <taxon>Clostridia</taxon>
        <taxon>Eubacteriales</taxon>
        <taxon>Oscillospiraceae</taxon>
        <taxon>Ructibacterium</taxon>
    </lineage>
</organism>
<sequence>MNKCYTHYENISAFLRNINGNWRNSMYIACTICNCQKEECCGDMLVSFGADGVPAMIMVTDANFLFGSVIDRTECLCEISNAKFRWLFENYLQRHADTNPSLCPFLQLTKWKKSP</sequence>
<dbReference type="EMBL" id="JADCKB010000022">
    <property type="protein sequence ID" value="MBE5040764.1"/>
    <property type="molecule type" value="Genomic_DNA"/>
</dbReference>